<dbReference type="SUPFAM" id="SSF53335">
    <property type="entry name" value="S-adenosyl-L-methionine-dependent methyltransferases"/>
    <property type="match status" value="1"/>
</dbReference>
<dbReference type="InterPro" id="IPR029063">
    <property type="entry name" value="SAM-dependent_MTases_sf"/>
</dbReference>
<dbReference type="GO" id="GO:0008168">
    <property type="term" value="F:methyltransferase activity"/>
    <property type="evidence" value="ECO:0007669"/>
    <property type="project" value="UniProtKB-KW"/>
</dbReference>
<keyword evidence="2" id="KW-0489">Methyltransferase</keyword>
<reference evidence="2 3" key="1">
    <citation type="submission" date="2020-07" db="EMBL/GenBank/DDBJ databases">
        <authorList>
            <person name="Feng X."/>
        </authorList>
    </citation>
    <scope>NUCLEOTIDE SEQUENCE [LARGE SCALE GENOMIC DNA]</scope>
    <source>
        <strain evidence="2 3">JCM31066</strain>
    </source>
</reference>
<dbReference type="AlphaFoldDB" id="A0A842HKW1"/>
<proteinExistence type="predicted"/>
<dbReference type="Gene3D" id="3.40.50.150">
    <property type="entry name" value="Vaccinia Virus protein VP39"/>
    <property type="match status" value="1"/>
</dbReference>
<dbReference type="GO" id="GO:0032259">
    <property type="term" value="P:methylation"/>
    <property type="evidence" value="ECO:0007669"/>
    <property type="project" value="UniProtKB-KW"/>
</dbReference>
<feature type="domain" description="Methyltransferase" evidence="1">
    <location>
        <begin position="34"/>
        <end position="125"/>
    </location>
</feature>
<keyword evidence="2" id="KW-0808">Transferase</keyword>
<evidence type="ECO:0000259" key="1">
    <source>
        <dbReference type="Pfam" id="PF13649"/>
    </source>
</evidence>
<dbReference type="EMBL" id="JACHVB010000052">
    <property type="protein sequence ID" value="MBC2595781.1"/>
    <property type="molecule type" value="Genomic_DNA"/>
</dbReference>
<comment type="caution">
    <text evidence="2">The sequence shown here is derived from an EMBL/GenBank/DDBJ whole genome shotgun (WGS) entry which is preliminary data.</text>
</comment>
<protein>
    <submittedName>
        <fullName evidence="2">Class I SAM-dependent methyltransferase</fullName>
    </submittedName>
</protein>
<dbReference type="InterPro" id="IPR041698">
    <property type="entry name" value="Methyltransf_25"/>
</dbReference>
<evidence type="ECO:0000313" key="2">
    <source>
        <dbReference type="EMBL" id="MBC2595781.1"/>
    </source>
</evidence>
<dbReference type="RefSeq" id="WP_185676712.1">
    <property type="nucleotide sequence ID" value="NZ_JACHVB010000052.1"/>
</dbReference>
<keyword evidence="3" id="KW-1185">Reference proteome</keyword>
<dbReference type="Pfam" id="PF13649">
    <property type="entry name" value="Methyltransf_25"/>
    <property type="match status" value="1"/>
</dbReference>
<accession>A0A842HKW1</accession>
<sequence>MWDERYSESGYAYGTEPNDFLRAEYTRIAPGGRVLCLAEGQGRNAVFLARQGYAVTALDQSPVGLQRAEELARTHGVNIETVTADLADYDLGHGWDGIVSIFGHTPPPIRKRIHEAIPLALKEGGAYILEAYTPRQLDMPGKGGPPAAQREFFMSLDVLRRELPALDFVIGREVEREVNEGSCHQGLSSVVQLVAVKS</sequence>
<gene>
    <name evidence="2" type="ORF">H5P28_16055</name>
</gene>
<organism evidence="2 3">
    <name type="scientific">Ruficoccus amylovorans</name>
    <dbReference type="NCBI Taxonomy" id="1804625"/>
    <lineage>
        <taxon>Bacteria</taxon>
        <taxon>Pseudomonadati</taxon>
        <taxon>Verrucomicrobiota</taxon>
        <taxon>Opitutia</taxon>
        <taxon>Puniceicoccales</taxon>
        <taxon>Cerasicoccaceae</taxon>
        <taxon>Ruficoccus</taxon>
    </lineage>
</organism>
<dbReference type="Proteomes" id="UP000546464">
    <property type="component" value="Unassembled WGS sequence"/>
</dbReference>
<dbReference type="CDD" id="cd02440">
    <property type="entry name" value="AdoMet_MTases"/>
    <property type="match status" value="1"/>
</dbReference>
<name>A0A842HKW1_9BACT</name>
<evidence type="ECO:0000313" key="3">
    <source>
        <dbReference type="Proteomes" id="UP000546464"/>
    </source>
</evidence>